<sequence length="932" mass="104165">MNVFDLLSPTIRENLQQMGFSEPTLPQRMAIPEILAGNNVLLIAPTGSGKTEAAVLPVLHNIMDIDGPGIKTLYITPLRALNRDMLRRLEEWSDALGVKIAVRHGDTTKGERASQSRSPPDLLITTPETLQVMLTGKRLRSNLKSVRTVIVDEIHELASSKRGSQLAVLLERLVEVAGEIQRIGLSATVGSPEEVAKLLTGMSRDCRILRADVERLVDFRVVAPRPGRGDHALAGQLGCEPPLAAHISCIRDLVRLKKSLIFVNTRQAAEVLGFRLKMLGEPIEVHHGSLSREARVDAEDAFKRGDLRGLICTSSMELGIDIGDVEHVIQYSSPREVSRLIQRVGRSGHGIGRVSSGTILATCPDDIAEACAIARRASTGELEEVRIHETPLDVLANQLIGLSLDFGEIGIERAFEIVKRSYPFRDLSMDEMLSVLDVLRGNRLCNVENGIIKRRRRGWEYYFENLSMIPDEKRYDVYDMVSRRQIGTLDEAFVVSFASPGATFVTRGEIWEIVEIEDDTIKVVPIQRSGEIPSWSGEEIPVPYGVAQEVGEIRSHLARELEEHGEEDAIRWLLARYPVDREAAEQLVDQIKHQIAAGCAVPDDKTVTIESDGSFAVINSCIGHRANDAFGRAITAILSTRFGSSVGMEIDPYRIQLTLPKRMLAEELLNVISDLSSAQMKVILELSLKNTTLFRWKMIHVARKFGSLSKDIDYERVSLVRVLGVFENTPMYREAIREIYQERLDVDTAGNILDRMVSGEIQVITCDLSPIGSSGRGGGRDLISPEYADAAVIELLKNRILHDRVILFCVSCKKWRSLREVGRVPDRPECPLCGSRMIAALKPWEDEEIKIVRMPEEKKSAEDKRRTKRVYRNANLVLSYGKTAAIALASRGLGPETAARVIKKMHSDELEFYRDILRAEREYARTKRFWGD</sequence>
<keyword evidence="4 12" id="KW-0347">Helicase</keyword>
<evidence type="ECO:0000313" key="13">
    <source>
        <dbReference type="Proteomes" id="UP000000674"/>
    </source>
</evidence>
<proteinExistence type="inferred from homology"/>
<keyword evidence="8" id="KW-0413">Isomerase</keyword>
<dbReference type="InterPro" id="IPR001650">
    <property type="entry name" value="Helicase_C-like"/>
</dbReference>
<evidence type="ECO:0000256" key="1">
    <source>
        <dbReference type="ARBA" id="ARBA00022741"/>
    </source>
</evidence>
<dbReference type="GO" id="GO:0016887">
    <property type="term" value="F:ATP hydrolysis activity"/>
    <property type="evidence" value="ECO:0007669"/>
    <property type="project" value="TreeGrafter"/>
</dbReference>
<dbReference type="GO" id="GO:0006281">
    <property type="term" value="P:DNA repair"/>
    <property type="evidence" value="ECO:0007669"/>
    <property type="project" value="UniProtKB-KW"/>
</dbReference>
<dbReference type="PROSITE" id="PS51194">
    <property type="entry name" value="HELICASE_CTER"/>
    <property type="match status" value="1"/>
</dbReference>
<evidence type="ECO:0000256" key="4">
    <source>
        <dbReference type="ARBA" id="ARBA00022806"/>
    </source>
</evidence>
<dbReference type="InterPro" id="IPR027417">
    <property type="entry name" value="P-loop_NTPase"/>
</dbReference>
<dbReference type="GO" id="GO:0003677">
    <property type="term" value="F:DNA binding"/>
    <property type="evidence" value="ECO:0007669"/>
    <property type="project" value="UniProtKB-KW"/>
</dbReference>
<dbReference type="InterPro" id="IPR013701">
    <property type="entry name" value="Lhr-like_DEAD/DEAH_assoc"/>
</dbReference>
<keyword evidence="3" id="KW-0378">Hydrolase</keyword>
<dbReference type="Pfam" id="PF00271">
    <property type="entry name" value="Helicase_C"/>
    <property type="match status" value="1"/>
</dbReference>
<evidence type="ECO:0000259" key="11">
    <source>
        <dbReference type="PROSITE" id="PS51194"/>
    </source>
</evidence>
<evidence type="ECO:0000256" key="6">
    <source>
        <dbReference type="ARBA" id="ARBA00023125"/>
    </source>
</evidence>
<dbReference type="KEGG" id="mtp:Mthe_0779"/>
<dbReference type="Pfam" id="PF00270">
    <property type="entry name" value="DEAD"/>
    <property type="match status" value="1"/>
</dbReference>
<evidence type="ECO:0000313" key="12">
    <source>
        <dbReference type="EMBL" id="ABK14569.1"/>
    </source>
</evidence>
<evidence type="ECO:0000256" key="2">
    <source>
        <dbReference type="ARBA" id="ARBA00022763"/>
    </source>
</evidence>
<dbReference type="EMBL" id="CP000477">
    <property type="protein sequence ID" value="ABK14569.1"/>
    <property type="molecule type" value="Genomic_DNA"/>
</dbReference>
<evidence type="ECO:0000256" key="7">
    <source>
        <dbReference type="ARBA" id="ARBA00023204"/>
    </source>
</evidence>
<dbReference type="InterPro" id="IPR014001">
    <property type="entry name" value="Helicase_ATP-bd"/>
</dbReference>
<keyword evidence="1" id="KW-0547">Nucleotide-binding</keyword>
<dbReference type="InterPro" id="IPR052511">
    <property type="entry name" value="ATP-dep_Helicase"/>
</dbReference>
<organism evidence="12 13">
    <name type="scientific">Methanothrix thermoacetophila (strain DSM 6194 / JCM 14653 / NBRC 101360 / PT)</name>
    <name type="common">Methanosaeta thermophila</name>
    <dbReference type="NCBI Taxonomy" id="349307"/>
    <lineage>
        <taxon>Archaea</taxon>
        <taxon>Methanobacteriati</taxon>
        <taxon>Methanobacteriota</taxon>
        <taxon>Stenosarchaea group</taxon>
        <taxon>Methanomicrobia</taxon>
        <taxon>Methanotrichales</taxon>
        <taxon>Methanotrichaceae</taxon>
        <taxon>Methanothrix</taxon>
    </lineage>
</organism>
<evidence type="ECO:0000256" key="3">
    <source>
        <dbReference type="ARBA" id="ARBA00022801"/>
    </source>
</evidence>
<gene>
    <name evidence="12" type="ordered locus">Mthe_0779</name>
</gene>
<dbReference type="PIRSF" id="PIRSF037307">
    <property type="entry name" value="Lhr-like_helic_prd"/>
    <property type="match status" value="1"/>
</dbReference>
<dbReference type="HOGENOM" id="CLU_002025_0_0_2"/>
<dbReference type="Gene3D" id="3.40.50.300">
    <property type="entry name" value="P-loop containing nucleotide triphosphate hydrolases"/>
    <property type="match status" value="2"/>
</dbReference>
<dbReference type="Proteomes" id="UP000000674">
    <property type="component" value="Chromosome"/>
</dbReference>
<accession>A0B795</accession>
<dbReference type="PANTHER" id="PTHR47962">
    <property type="entry name" value="ATP-DEPENDENT HELICASE LHR-RELATED-RELATED"/>
    <property type="match status" value="1"/>
</dbReference>
<keyword evidence="2" id="KW-0227">DNA damage</keyword>
<keyword evidence="6" id="KW-0238">DNA-binding</keyword>
<keyword evidence="13" id="KW-1185">Reference proteome</keyword>
<dbReference type="SMART" id="SM00487">
    <property type="entry name" value="DEXDc"/>
    <property type="match status" value="1"/>
</dbReference>
<feature type="domain" description="Helicase C-terminal" evidence="11">
    <location>
        <begin position="248"/>
        <end position="398"/>
    </location>
</feature>
<dbReference type="GeneID" id="4462419"/>
<dbReference type="CDD" id="cd18796">
    <property type="entry name" value="SF2_C_LHR"/>
    <property type="match status" value="1"/>
</dbReference>
<dbReference type="Pfam" id="PF19306">
    <property type="entry name" value="WHD_Lhr"/>
    <property type="match status" value="1"/>
</dbReference>
<dbReference type="AlphaFoldDB" id="A0B795"/>
<dbReference type="GO" id="GO:0004386">
    <property type="term" value="F:helicase activity"/>
    <property type="evidence" value="ECO:0007669"/>
    <property type="project" value="UniProtKB-KW"/>
</dbReference>
<dbReference type="PROSITE" id="PS51192">
    <property type="entry name" value="HELICASE_ATP_BIND_1"/>
    <property type="match status" value="1"/>
</dbReference>
<comment type="similarity">
    <text evidence="9">Belongs to the Lhr helicase family. Lhr-Core subfamily.</text>
</comment>
<dbReference type="PANTHER" id="PTHR47962:SF5">
    <property type="entry name" value="ATP-DEPENDENT HELICASE LHR-RELATED"/>
    <property type="match status" value="1"/>
</dbReference>
<dbReference type="Pfam" id="PF08494">
    <property type="entry name" value="DEAD_assoc"/>
    <property type="match status" value="1"/>
</dbReference>
<protein>
    <submittedName>
        <fullName evidence="12">ATP dependent helicase, Lhr family</fullName>
    </submittedName>
</protein>
<evidence type="ECO:0000256" key="8">
    <source>
        <dbReference type="ARBA" id="ARBA00023235"/>
    </source>
</evidence>
<evidence type="ECO:0000259" key="10">
    <source>
        <dbReference type="PROSITE" id="PS51192"/>
    </source>
</evidence>
<evidence type="ECO:0000256" key="9">
    <source>
        <dbReference type="ARBA" id="ARBA00093467"/>
    </source>
</evidence>
<dbReference type="SUPFAM" id="SSF52540">
    <property type="entry name" value="P-loop containing nucleoside triphosphate hydrolases"/>
    <property type="match status" value="2"/>
</dbReference>
<dbReference type="CDD" id="cd17922">
    <property type="entry name" value="DEXHc_LHR-like"/>
    <property type="match status" value="1"/>
</dbReference>
<reference evidence="12 13" key="1">
    <citation type="submission" date="2006-10" db="EMBL/GenBank/DDBJ databases">
        <title>Complete sequence of Methanosaeta thermophila PT.</title>
        <authorList>
            <consortium name="US DOE Joint Genome Institute"/>
            <person name="Copeland A."/>
            <person name="Lucas S."/>
            <person name="Lapidus A."/>
            <person name="Barry K."/>
            <person name="Detter J.C."/>
            <person name="Glavina del Rio T."/>
            <person name="Hammon N."/>
            <person name="Israni S."/>
            <person name="Pitluck S."/>
            <person name="Chain P."/>
            <person name="Malfatti S."/>
            <person name="Shin M."/>
            <person name="Vergez L."/>
            <person name="Schmutz J."/>
            <person name="Larimer F."/>
            <person name="Land M."/>
            <person name="Hauser L."/>
            <person name="Kyrpides N."/>
            <person name="Kim E."/>
            <person name="Smith K.S."/>
            <person name="Ingram-Smith C."/>
            <person name="Richardson P."/>
        </authorList>
    </citation>
    <scope>NUCLEOTIDE SEQUENCE [LARGE SCALE GENOMIC DNA]</scope>
    <source>
        <strain evidence="13">DSM 6194 / JCM 14653 / NBRC 101360 / PT</strain>
    </source>
</reference>
<dbReference type="InterPro" id="IPR011545">
    <property type="entry name" value="DEAD/DEAH_box_helicase_dom"/>
</dbReference>
<name>A0B795_METTP</name>
<keyword evidence="7" id="KW-0234">DNA repair</keyword>
<keyword evidence="5" id="KW-0067">ATP-binding</keyword>
<dbReference type="GO" id="GO:0140097">
    <property type="term" value="F:catalytic activity, acting on DNA"/>
    <property type="evidence" value="ECO:0007669"/>
    <property type="project" value="UniProtKB-ARBA"/>
</dbReference>
<dbReference type="SMART" id="SM00490">
    <property type="entry name" value="HELICc"/>
    <property type="match status" value="1"/>
</dbReference>
<dbReference type="InterPro" id="IPR017170">
    <property type="entry name" value="Lhr-like"/>
</dbReference>
<dbReference type="STRING" id="349307.Mthe_0779"/>
<feature type="domain" description="Helicase ATP-binding" evidence="10">
    <location>
        <begin position="31"/>
        <end position="207"/>
    </location>
</feature>
<dbReference type="InterPro" id="IPR045628">
    <property type="entry name" value="Lhr_WH_dom"/>
</dbReference>
<dbReference type="RefSeq" id="WP_011695965.1">
    <property type="nucleotide sequence ID" value="NC_008553.1"/>
</dbReference>
<evidence type="ECO:0000256" key="5">
    <source>
        <dbReference type="ARBA" id="ARBA00022840"/>
    </source>
</evidence>
<dbReference type="GO" id="GO:0005524">
    <property type="term" value="F:ATP binding"/>
    <property type="evidence" value="ECO:0007669"/>
    <property type="project" value="UniProtKB-KW"/>
</dbReference>